<evidence type="ECO:0000256" key="2">
    <source>
        <dbReference type="SAM" id="Phobius"/>
    </source>
</evidence>
<dbReference type="PANTHER" id="PTHR12861:SF3">
    <property type="entry name" value="TRANSLOCON-ASSOCIATED PROTEIN SUBUNIT BETA"/>
    <property type="match status" value="1"/>
</dbReference>
<dbReference type="Proteomes" id="UP001055439">
    <property type="component" value="Chromosome 9"/>
</dbReference>
<name>A0A9E7L3A7_9LILI</name>
<feature type="chain" id="PRO_5039349817" evidence="3">
    <location>
        <begin position="21"/>
        <end position="269"/>
    </location>
</feature>
<protein>
    <submittedName>
        <fullName evidence="4">Translocon-associated protein</fullName>
    </submittedName>
</protein>
<keyword evidence="3" id="KW-0732">Signal</keyword>
<dbReference type="EMBL" id="CP097511">
    <property type="protein sequence ID" value="URE42472.1"/>
    <property type="molecule type" value="Genomic_DNA"/>
</dbReference>
<sequence>MAKPRSGSLLVALLTALVLATSPAAMANSDAPFMVAHKKVSLTRLKSGVERVSVSIDLYNQGSSTAYDVSLNDDNWSQDMFDLVSDGTSKTWERLDAGSSASHSFILESKAKGMFHGSPAVIKFRIPTKAAPQEAYSTPILPLDVLADKPPEKKFEWRLLAKYGSLVSVLTLVGLFIYVIATPSETSKKRRSEGRGSAVLAQCLSQGTATGCWPRLRGPKLAKVDPAGATTVRLPRLSTTQLSGNGRVRPSPGGLDQAFPAPAMGYSTA</sequence>
<feature type="region of interest" description="Disordered" evidence="1">
    <location>
        <begin position="240"/>
        <end position="269"/>
    </location>
</feature>
<evidence type="ECO:0000313" key="4">
    <source>
        <dbReference type="EMBL" id="URE42472.1"/>
    </source>
</evidence>
<gene>
    <name evidence="4" type="ORF">MUK42_15137</name>
</gene>
<keyword evidence="2" id="KW-1133">Transmembrane helix</keyword>
<dbReference type="AlphaFoldDB" id="A0A9E7L3A7"/>
<feature type="signal peptide" evidence="3">
    <location>
        <begin position="1"/>
        <end position="20"/>
    </location>
</feature>
<dbReference type="PANTHER" id="PTHR12861">
    <property type="entry name" value="TRANSLOCON-ASSOCIATED PROTEIN, BETA SUBUNIT PRECURSOR TRAP-BETA SIGNAL SEQUENCE RECEPTOR BETA SUBUNIT"/>
    <property type="match status" value="1"/>
</dbReference>
<organism evidence="4 5">
    <name type="scientific">Musa troglodytarum</name>
    <name type="common">fe'i banana</name>
    <dbReference type="NCBI Taxonomy" id="320322"/>
    <lineage>
        <taxon>Eukaryota</taxon>
        <taxon>Viridiplantae</taxon>
        <taxon>Streptophyta</taxon>
        <taxon>Embryophyta</taxon>
        <taxon>Tracheophyta</taxon>
        <taxon>Spermatophyta</taxon>
        <taxon>Magnoliopsida</taxon>
        <taxon>Liliopsida</taxon>
        <taxon>Zingiberales</taxon>
        <taxon>Musaceae</taxon>
        <taxon>Musa</taxon>
    </lineage>
</organism>
<keyword evidence="2" id="KW-0812">Transmembrane</keyword>
<accession>A0A9E7L3A7</accession>
<proteinExistence type="predicted"/>
<keyword evidence="2" id="KW-0472">Membrane</keyword>
<dbReference type="Pfam" id="PF05753">
    <property type="entry name" value="TRAP_beta"/>
    <property type="match status" value="1"/>
</dbReference>
<keyword evidence="5" id="KW-1185">Reference proteome</keyword>
<dbReference type="GO" id="GO:0005783">
    <property type="term" value="C:endoplasmic reticulum"/>
    <property type="evidence" value="ECO:0007669"/>
    <property type="project" value="TreeGrafter"/>
</dbReference>
<dbReference type="OrthoDB" id="5860827at2759"/>
<evidence type="ECO:0000256" key="3">
    <source>
        <dbReference type="SAM" id="SignalP"/>
    </source>
</evidence>
<evidence type="ECO:0000313" key="5">
    <source>
        <dbReference type="Proteomes" id="UP001055439"/>
    </source>
</evidence>
<reference evidence="4" key="1">
    <citation type="submission" date="2022-05" db="EMBL/GenBank/DDBJ databases">
        <title>The Musa troglodytarum L. genome provides insights into the mechanism of non-climacteric behaviour and enrichment of carotenoids.</title>
        <authorList>
            <person name="Wang J."/>
        </authorList>
    </citation>
    <scope>NUCLEOTIDE SEQUENCE</scope>
    <source>
        <tissue evidence="4">Leaf</tissue>
    </source>
</reference>
<feature type="transmembrane region" description="Helical" evidence="2">
    <location>
        <begin position="163"/>
        <end position="181"/>
    </location>
</feature>
<evidence type="ECO:0000256" key="1">
    <source>
        <dbReference type="SAM" id="MobiDB-lite"/>
    </source>
</evidence>